<comment type="caution">
    <text evidence="1">The sequence shown here is derived from an EMBL/GenBank/DDBJ whole genome shotgun (WGS) entry which is preliminary data.</text>
</comment>
<dbReference type="OrthoDB" id="2452521at2"/>
<sequence>MAIQKSLADYEADIPAVRALFSQSDEGKLLEFFDQLTKGYQREWAKFIFGSKATATKDRHIAEMKEVLAAGYKSKRGYASAMKAQRAAD</sequence>
<dbReference type="STRING" id="1423735.FC15_GL001775"/>
<protein>
    <submittedName>
        <fullName evidence="1">Uncharacterized protein</fullName>
    </submittedName>
</protein>
<proteinExistence type="predicted"/>
<dbReference type="Proteomes" id="UP000051315">
    <property type="component" value="Unassembled WGS sequence"/>
</dbReference>
<dbReference type="EMBL" id="AZFX01000059">
    <property type="protein sequence ID" value="KRM09124.1"/>
    <property type="molecule type" value="Genomic_DNA"/>
</dbReference>
<dbReference type="RefSeq" id="WP_057824831.1">
    <property type="nucleotide sequence ID" value="NZ_AZFX01000059.1"/>
</dbReference>
<dbReference type="AlphaFoldDB" id="A0A0R1VZV4"/>
<dbReference type="PATRIC" id="fig|1423735.3.peg.1842"/>
<gene>
    <name evidence="1" type="ORF">FC15_GL001775</name>
</gene>
<reference evidence="1 2" key="1">
    <citation type="journal article" date="2015" name="Genome Announc.">
        <title>Expanding the biotechnology potential of lactobacilli through comparative genomics of 213 strains and associated genera.</title>
        <authorList>
            <person name="Sun Z."/>
            <person name="Harris H.M."/>
            <person name="McCann A."/>
            <person name="Guo C."/>
            <person name="Argimon S."/>
            <person name="Zhang W."/>
            <person name="Yang X."/>
            <person name="Jeffery I.B."/>
            <person name="Cooney J.C."/>
            <person name="Kagawa T.F."/>
            <person name="Liu W."/>
            <person name="Song Y."/>
            <person name="Salvetti E."/>
            <person name="Wrobel A."/>
            <person name="Rasinkangas P."/>
            <person name="Parkhill J."/>
            <person name="Rea M.C."/>
            <person name="O'Sullivan O."/>
            <person name="Ritari J."/>
            <person name="Douillard F.P."/>
            <person name="Paul Ross R."/>
            <person name="Yang R."/>
            <person name="Briner A.E."/>
            <person name="Felis G.E."/>
            <person name="de Vos W.M."/>
            <person name="Barrangou R."/>
            <person name="Klaenhammer T.R."/>
            <person name="Caufield P.W."/>
            <person name="Cui Y."/>
            <person name="Zhang H."/>
            <person name="O'Toole P.W."/>
        </authorList>
    </citation>
    <scope>NUCLEOTIDE SEQUENCE [LARGE SCALE GENOMIC DNA]</scope>
    <source>
        <strain evidence="1 2">DSM 17758</strain>
    </source>
</reference>
<accession>A0A0R1VZV4</accession>
<evidence type="ECO:0000313" key="1">
    <source>
        <dbReference type="EMBL" id="KRM09124.1"/>
    </source>
</evidence>
<dbReference type="Pfam" id="PF13376">
    <property type="entry name" value="OmdA"/>
    <property type="match status" value="1"/>
</dbReference>
<organism evidence="1 2">
    <name type="scientific">Lapidilactobacillus concavus DSM 17758</name>
    <dbReference type="NCBI Taxonomy" id="1423735"/>
    <lineage>
        <taxon>Bacteria</taxon>
        <taxon>Bacillati</taxon>
        <taxon>Bacillota</taxon>
        <taxon>Bacilli</taxon>
        <taxon>Lactobacillales</taxon>
        <taxon>Lactobacillaceae</taxon>
        <taxon>Lapidilactobacillus</taxon>
    </lineage>
</organism>
<evidence type="ECO:0000313" key="2">
    <source>
        <dbReference type="Proteomes" id="UP000051315"/>
    </source>
</evidence>
<name>A0A0R1VZV4_9LACO</name>
<keyword evidence="2" id="KW-1185">Reference proteome</keyword>